<evidence type="ECO:0000313" key="2">
    <source>
        <dbReference type="EMBL" id="GAA5252359.1"/>
    </source>
</evidence>
<proteinExistence type="predicted"/>
<organism evidence="2 3">
    <name type="scientific">Candidatus Rickettsia kedanie</name>
    <dbReference type="NCBI Taxonomy" id="3115352"/>
    <lineage>
        <taxon>Bacteria</taxon>
        <taxon>Pseudomonadati</taxon>
        <taxon>Pseudomonadota</taxon>
        <taxon>Alphaproteobacteria</taxon>
        <taxon>Rickettsiales</taxon>
        <taxon>Rickettsiaceae</taxon>
        <taxon>Rickettsieae</taxon>
        <taxon>Rickettsia</taxon>
        <taxon>spotted fever group</taxon>
    </lineage>
</organism>
<name>A0ABP9TSX4_9RICK</name>
<sequence length="63" mass="6791">MDTILPKIYQETLEPKKLNTTRTKEILKAVRDNVLEVAALVAQASAAGGIMISLAAGLIGRRK</sequence>
<feature type="transmembrane region" description="Helical" evidence="1">
    <location>
        <begin position="37"/>
        <end position="59"/>
    </location>
</feature>
<dbReference type="EMBL" id="BAABMM010000025">
    <property type="protein sequence ID" value="GAA5252359.1"/>
    <property type="molecule type" value="Genomic_DNA"/>
</dbReference>
<keyword evidence="3" id="KW-1185">Reference proteome</keyword>
<evidence type="ECO:0000256" key="1">
    <source>
        <dbReference type="SAM" id="Phobius"/>
    </source>
</evidence>
<gene>
    <name evidence="2" type="ORF">KNCP2_06470</name>
</gene>
<dbReference type="Proteomes" id="UP001628124">
    <property type="component" value="Unassembled WGS sequence"/>
</dbReference>
<evidence type="ECO:0000313" key="3">
    <source>
        <dbReference type="Proteomes" id="UP001628124"/>
    </source>
</evidence>
<keyword evidence="1" id="KW-1133">Transmembrane helix</keyword>
<accession>A0ABP9TSX4</accession>
<protein>
    <submittedName>
        <fullName evidence="2">Uncharacterized protein</fullName>
    </submittedName>
</protein>
<keyword evidence="1" id="KW-0472">Membrane</keyword>
<reference evidence="2 3" key="1">
    <citation type="journal article" date="2024" name="Microbiol. Immunol.">
        <title>Discovery of a novel spotted fever group Rickettsia, 'Candidatus Rickettsia kedanie,' in unfed larval chigger mites, Leptotrombidium scutellare.</title>
        <authorList>
            <person name="Ogawa M."/>
            <person name="Matsutani M."/>
            <person name="Katayama T."/>
            <person name="Takada N."/>
            <person name="Noda S."/>
            <person name="Takahashi M."/>
            <person name="Kageyama D."/>
            <person name="Hanaoka N."/>
            <person name="Ebihara H."/>
        </authorList>
    </citation>
    <scope>NUCLEOTIDE SEQUENCE [LARGE SCALE GENOMIC DNA]</scope>
    <source>
        <strain evidence="2 3">KNCP2-13</strain>
    </source>
</reference>
<keyword evidence="1" id="KW-0812">Transmembrane</keyword>
<comment type="caution">
    <text evidence="2">The sequence shown here is derived from an EMBL/GenBank/DDBJ whole genome shotgun (WGS) entry which is preliminary data.</text>
</comment>
<dbReference type="RefSeq" id="WP_412708037.1">
    <property type="nucleotide sequence ID" value="NZ_BAABMM010000025.1"/>
</dbReference>